<comment type="caution">
    <text evidence="3">The sequence shown here is derived from an EMBL/GenBank/DDBJ whole genome shotgun (WGS) entry which is preliminary data.</text>
</comment>
<gene>
    <name evidence="3" type="ORF">NSE01_16310</name>
</gene>
<accession>A0A512AJC5</accession>
<dbReference type="Proteomes" id="UP000321464">
    <property type="component" value="Unassembled WGS sequence"/>
</dbReference>
<dbReference type="GO" id="GO:0009103">
    <property type="term" value="P:lipopolysaccharide biosynthetic process"/>
    <property type="evidence" value="ECO:0007669"/>
    <property type="project" value="TreeGrafter"/>
</dbReference>
<dbReference type="CDD" id="cd03809">
    <property type="entry name" value="GT4_MtfB-like"/>
    <property type="match status" value="1"/>
</dbReference>
<evidence type="ECO:0000313" key="3">
    <source>
        <dbReference type="EMBL" id="GEN99798.1"/>
    </source>
</evidence>
<dbReference type="Pfam" id="PF13692">
    <property type="entry name" value="Glyco_trans_1_4"/>
    <property type="match status" value="1"/>
</dbReference>
<dbReference type="GO" id="GO:0016757">
    <property type="term" value="F:glycosyltransferase activity"/>
    <property type="evidence" value="ECO:0007669"/>
    <property type="project" value="TreeGrafter"/>
</dbReference>
<name>A0A512AJC5_9SPHN</name>
<reference evidence="3 4" key="1">
    <citation type="submission" date="2019-07" db="EMBL/GenBank/DDBJ databases">
        <title>Whole genome shotgun sequence of Novosphingobium sediminis NBRC 106119.</title>
        <authorList>
            <person name="Hosoyama A."/>
            <person name="Uohara A."/>
            <person name="Ohji S."/>
            <person name="Ichikawa N."/>
        </authorList>
    </citation>
    <scope>NUCLEOTIDE SEQUENCE [LARGE SCALE GENOMIC DNA]</scope>
    <source>
        <strain evidence="3 4">NBRC 106119</strain>
    </source>
</reference>
<evidence type="ECO:0000256" key="2">
    <source>
        <dbReference type="SAM" id="MobiDB-lite"/>
    </source>
</evidence>
<feature type="compositionally biased region" description="Polar residues" evidence="2">
    <location>
        <begin position="406"/>
        <end position="419"/>
    </location>
</feature>
<dbReference type="PANTHER" id="PTHR46401">
    <property type="entry name" value="GLYCOSYLTRANSFERASE WBBK-RELATED"/>
    <property type="match status" value="1"/>
</dbReference>
<organism evidence="3 4">
    <name type="scientific">Novosphingobium sediminis</name>
    <dbReference type="NCBI Taxonomy" id="707214"/>
    <lineage>
        <taxon>Bacteria</taxon>
        <taxon>Pseudomonadati</taxon>
        <taxon>Pseudomonadota</taxon>
        <taxon>Alphaproteobacteria</taxon>
        <taxon>Sphingomonadales</taxon>
        <taxon>Sphingomonadaceae</taxon>
        <taxon>Novosphingobium</taxon>
    </lineage>
</organism>
<keyword evidence="1 3" id="KW-0808">Transferase</keyword>
<dbReference type="AlphaFoldDB" id="A0A512AJC5"/>
<sequence length="425" mass="45675">MNQPTTRRPEIVINGRFLMQPVTGVQRVARELTRALDRLVAEDGLPVALRLVCEPSAEVDDLGLRVTKVERAGSRWGGHAWEQLVLPGRVRGGHLLCLGNTAPFASLHAGQGVTVMIHDLSYRQFPGAYRLHYRLGHRFMLPSLLRRARTIITVSEREKAMLAALRPEARGRIRVAQNGGWSSSAASSHEAAPGDVAPTRGYMLFVGSLSRRKNIHGVLSVAVQLAREDGVGTLIVGGGSDILSPIAGEIPADVAHLVRFTGPVTELDALGRLYRNAGCLLFPSFYEASPLPPIEAMHFDCPVVVSAIPAMTERCGTAAVYCDPHDVDDMLAAVRRVLADPAPLAAKGRLHAAHWTWRDQAAGVLDAVLGTNARRSAMGDPAGEAPGEGGLMLAGTPQQAPRPRSTEGTVSNRMVQLSANERERA</sequence>
<dbReference type="PANTHER" id="PTHR46401:SF2">
    <property type="entry name" value="GLYCOSYLTRANSFERASE WBBK-RELATED"/>
    <property type="match status" value="1"/>
</dbReference>
<keyword evidence="4" id="KW-1185">Reference proteome</keyword>
<dbReference type="SUPFAM" id="SSF53756">
    <property type="entry name" value="UDP-Glycosyltransferase/glycogen phosphorylase"/>
    <property type="match status" value="1"/>
</dbReference>
<dbReference type="Gene3D" id="3.40.50.2000">
    <property type="entry name" value="Glycogen Phosphorylase B"/>
    <property type="match status" value="1"/>
</dbReference>
<dbReference type="EMBL" id="BJYR01000011">
    <property type="protein sequence ID" value="GEN99798.1"/>
    <property type="molecule type" value="Genomic_DNA"/>
</dbReference>
<feature type="region of interest" description="Disordered" evidence="2">
    <location>
        <begin position="376"/>
        <end position="425"/>
    </location>
</feature>
<evidence type="ECO:0000256" key="1">
    <source>
        <dbReference type="ARBA" id="ARBA00022679"/>
    </source>
</evidence>
<evidence type="ECO:0000313" key="4">
    <source>
        <dbReference type="Proteomes" id="UP000321464"/>
    </source>
</evidence>
<protein>
    <submittedName>
        <fullName evidence="3">Glycosyl transferase family 1</fullName>
    </submittedName>
</protein>
<dbReference type="RefSeq" id="WP_246135105.1">
    <property type="nucleotide sequence ID" value="NZ_BJYR01000011.1"/>
</dbReference>
<proteinExistence type="predicted"/>